<proteinExistence type="predicted"/>
<protein>
    <submittedName>
        <fullName evidence="1">Uncharacterized protein</fullName>
    </submittedName>
</protein>
<evidence type="ECO:0000313" key="1">
    <source>
        <dbReference type="EMBL" id="KAI5659879.1"/>
    </source>
</evidence>
<reference evidence="2" key="1">
    <citation type="journal article" date="2023" name="Nat. Plants">
        <title>Single-cell RNA sequencing provides a high-resolution roadmap for understanding the multicellular compartmentation of specialized metabolism.</title>
        <authorList>
            <person name="Sun S."/>
            <person name="Shen X."/>
            <person name="Li Y."/>
            <person name="Li Y."/>
            <person name="Wang S."/>
            <person name="Li R."/>
            <person name="Zhang H."/>
            <person name="Shen G."/>
            <person name="Guo B."/>
            <person name="Wei J."/>
            <person name="Xu J."/>
            <person name="St-Pierre B."/>
            <person name="Chen S."/>
            <person name="Sun C."/>
        </authorList>
    </citation>
    <scope>NUCLEOTIDE SEQUENCE [LARGE SCALE GENOMIC DNA]</scope>
</reference>
<keyword evidence="2" id="KW-1185">Reference proteome</keyword>
<dbReference type="EMBL" id="CM044706">
    <property type="protein sequence ID" value="KAI5659879.1"/>
    <property type="molecule type" value="Genomic_DNA"/>
</dbReference>
<comment type="caution">
    <text evidence="1">The sequence shown here is derived from an EMBL/GenBank/DDBJ whole genome shotgun (WGS) entry which is preliminary data.</text>
</comment>
<accession>A0ACC0AI87</accession>
<gene>
    <name evidence="1" type="ORF">M9H77_28672</name>
</gene>
<dbReference type="Proteomes" id="UP001060085">
    <property type="component" value="Linkage Group LG06"/>
</dbReference>
<name>A0ACC0AI87_CATRO</name>
<evidence type="ECO:0000313" key="2">
    <source>
        <dbReference type="Proteomes" id="UP001060085"/>
    </source>
</evidence>
<sequence length="714" mass="78664">MEITYASPSSNNLAGVAAAASSSSSSMSSSSLTRPIKIIPLQHPSTAPVSSFPSSTSSSPFHSVFSRWKTKVKRMTLLEWIEMFLPCFRWIRTYKWREYLQVDLMAGLTVGIMLVPQSMSYAKLAGLQPIYGLYSGFVPLFIYAIFGSSRQLAIGPVALVSLLVSNVLSHIVDPSDKLYTELAILLALMVGILECIMGLLRLGWLIRFISHSVISGFTTASAVVIALSQAKYFLGYDIERSSKIIPLVRSIIAGADKFSWPPFVMGCLILAILLTMKQLGKMKPLRVLRAAGPLTAVVLGTTFVKIFHPSSISLVGNIPQGLPKFSVPKEFGYVKSLIPTAVLITGVAILESVGIAKALAAKNGYELDSNQELFGLGVANIAGSFFSAYPTTGSFSRSAVNYESGAKTGLSGIIMGIIMGCALLFMTPLFEFIPQCALAAIVISAVIGLVDYEEAIFLWRVDKKDFLLWTITCASTLFLGIEIGVLIGVGFSLAFVIHESANPHVAVLGRLPGTTIYRNIQQYPEAYTYYGIVIVRIDAPIYFANTSFIKDRLREYEFNIDSSTKRGPEVERIYFLIIEMAPVTYIDSSAIQALKDLYHEYKSRDIQMAISNPNRDVLLTLAKAGVIDLIGKEWYFVRVHDAVQVCLQRVQSLTDNSKTSESSLTEEKSSYLKRLLKERLDEPSNIDLESGHRQQPFFNRDLDPQLEPLLSRKS</sequence>
<organism evidence="1 2">
    <name type="scientific">Catharanthus roseus</name>
    <name type="common">Madagascar periwinkle</name>
    <name type="synonym">Vinca rosea</name>
    <dbReference type="NCBI Taxonomy" id="4058"/>
    <lineage>
        <taxon>Eukaryota</taxon>
        <taxon>Viridiplantae</taxon>
        <taxon>Streptophyta</taxon>
        <taxon>Embryophyta</taxon>
        <taxon>Tracheophyta</taxon>
        <taxon>Spermatophyta</taxon>
        <taxon>Magnoliopsida</taxon>
        <taxon>eudicotyledons</taxon>
        <taxon>Gunneridae</taxon>
        <taxon>Pentapetalae</taxon>
        <taxon>asterids</taxon>
        <taxon>lamiids</taxon>
        <taxon>Gentianales</taxon>
        <taxon>Apocynaceae</taxon>
        <taxon>Rauvolfioideae</taxon>
        <taxon>Vinceae</taxon>
        <taxon>Catharanthinae</taxon>
        <taxon>Catharanthus</taxon>
    </lineage>
</organism>